<dbReference type="Pfam" id="PF14299">
    <property type="entry name" value="PP2"/>
    <property type="match status" value="1"/>
</dbReference>
<dbReference type="SUPFAM" id="SSF81383">
    <property type="entry name" value="F-box domain"/>
    <property type="match status" value="1"/>
</dbReference>
<sequence length="269" mass="30858">MKMAETLPEECLCHVISFTSPADTCRLAAASPAFRGAADSDLTWEKFLPLDYREILSRSVIPVQFSSKKDLFRQLSSAPVLLDGGKKTFVIDKSTNKKCYMLSARELSIAWSSNYMCWSWKPLLNSRFSEAAELIMVCWLEIHGRINTTMLSPKTTYGVYIVIQLMNRAFGLDKLPAEVSLQLDNYKTKNTIYLKREEHKEDVQGVEPRVVKENDVVRERGDTWLEVELGEFYYADDRNKEVRVWLRETKGVHLKGGLVVEGIEVRPKH</sequence>
<dbReference type="PANTHER" id="PTHR32278:SF11">
    <property type="entry name" value="F-BOX DOMAIN-CONTAINING PROTEIN"/>
    <property type="match status" value="1"/>
</dbReference>
<dbReference type="AlphaFoldDB" id="A0A5A7RD33"/>
<feature type="domain" description="F-box" evidence="1">
    <location>
        <begin position="1"/>
        <end position="47"/>
    </location>
</feature>
<evidence type="ECO:0000313" key="3">
    <source>
        <dbReference type="Proteomes" id="UP000325081"/>
    </source>
</evidence>
<organism evidence="2 3">
    <name type="scientific">Striga asiatica</name>
    <name type="common">Asiatic witchweed</name>
    <name type="synonym">Buchnera asiatica</name>
    <dbReference type="NCBI Taxonomy" id="4170"/>
    <lineage>
        <taxon>Eukaryota</taxon>
        <taxon>Viridiplantae</taxon>
        <taxon>Streptophyta</taxon>
        <taxon>Embryophyta</taxon>
        <taxon>Tracheophyta</taxon>
        <taxon>Spermatophyta</taxon>
        <taxon>Magnoliopsida</taxon>
        <taxon>eudicotyledons</taxon>
        <taxon>Gunneridae</taxon>
        <taxon>Pentapetalae</taxon>
        <taxon>asterids</taxon>
        <taxon>lamiids</taxon>
        <taxon>Lamiales</taxon>
        <taxon>Orobanchaceae</taxon>
        <taxon>Buchnereae</taxon>
        <taxon>Striga</taxon>
    </lineage>
</organism>
<dbReference type="InterPro" id="IPR036047">
    <property type="entry name" value="F-box-like_dom_sf"/>
</dbReference>
<comment type="caution">
    <text evidence="2">The sequence shown here is derived from an EMBL/GenBank/DDBJ whole genome shotgun (WGS) entry which is preliminary data.</text>
</comment>
<dbReference type="InterPro" id="IPR001810">
    <property type="entry name" value="F-box_dom"/>
</dbReference>
<dbReference type="PROSITE" id="PS50181">
    <property type="entry name" value="FBOX"/>
    <property type="match status" value="1"/>
</dbReference>
<name>A0A5A7RD33_STRAF</name>
<dbReference type="PANTHER" id="PTHR32278">
    <property type="entry name" value="F-BOX DOMAIN-CONTAINING PROTEIN"/>
    <property type="match status" value="1"/>
</dbReference>
<dbReference type="InterPro" id="IPR025886">
    <property type="entry name" value="PP2-like"/>
</dbReference>
<dbReference type="EMBL" id="BKCP01011737">
    <property type="protein sequence ID" value="GER55422.1"/>
    <property type="molecule type" value="Genomic_DNA"/>
</dbReference>
<dbReference type="Proteomes" id="UP000325081">
    <property type="component" value="Unassembled WGS sequence"/>
</dbReference>
<evidence type="ECO:0000313" key="2">
    <source>
        <dbReference type="EMBL" id="GER55422.1"/>
    </source>
</evidence>
<dbReference type="Gene3D" id="1.20.1280.50">
    <property type="match status" value="1"/>
</dbReference>
<gene>
    <name evidence="2" type="ORF">STAS_33080</name>
</gene>
<keyword evidence="3" id="KW-1185">Reference proteome</keyword>
<reference evidence="3" key="1">
    <citation type="journal article" date="2019" name="Curr. Biol.">
        <title>Genome Sequence of Striga asiatica Provides Insight into the Evolution of Plant Parasitism.</title>
        <authorList>
            <person name="Yoshida S."/>
            <person name="Kim S."/>
            <person name="Wafula E.K."/>
            <person name="Tanskanen J."/>
            <person name="Kim Y.M."/>
            <person name="Honaas L."/>
            <person name="Yang Z."/>
            <person name="Spallek T."/>
            <person name="Conn C.E."/>
            <person name="Ichihashi Y."/>
            <person name="Cheong K."/>
            <person name="Cui S."/>
            <person name="Der J.P."/>
            <person name="Gundlach H."/>
            <person name="Jiao Y."/>
            <person name="Hori C."/>
            <person name="Ishida J.K."/>
            <person name="Kasahara H."/>
            <person name="Kiba T."/>
            <person name="Kim M.S."/>
            <person name="Koo N."/>
            <person name="Laohavisit A."/>
            <person name="Lee Y.H."/>
            <person name="Lumba S."/>
            <person name="McCourt P."/>
            <person name="Mortimer J.C."/>
            <person name="Mutuku J.M."/>
            <person name="Nomura T."/>
            <person name="Sasaki-Sekimoto Y."/>
            <person name="Seto Y."/>
            <person name="Wang Y."/>
            <person name="Wakatake T."/>
            <person name="Sakakibara H."/>
            <person name="Demura T."/>
            <person name="Yamaguchi S."/>
            <person name="Yoneyama K."/>
            <person name="Manabe R.I."/>
            <person name="Nelson D.C."/>
            <person name="Schulman A.H."/>
            <person name="Timko M.P."/>
            <person name="dePamphilis C.W."/>
            <person name="Choi D."/>
            <person name="Shirasu K."/>
        </authorList>
    </citation>
    <scope>NUCLEOTIDE SEQUENCE [LARGE SCALE GENOMIC DNA]</scope>
    <source>
        <strain evidence="3">cv. UVA1</strain>
    </source>
</reference>
<evidence type="ECO:0000259" key="1">
    <source>
        <dbReference type="PROSITE" id="PS50181"/>
    </source>
</evidence>
<dbReference type="OrthoDB" id="1918565at2759"/>
<proteinExistence type="predicted"/>
<protein>
    <submittedName>
        <fullName evidence="2">F-box family protein</fullName>
    </submittedName>
</protein>
<dbReference type="CDD" id="cd22162">
    <property type="entry name" value="F-box_AtSKIP3-like"/>
    <property type="match status" value="1"/>
</dbReference>
<accession>A0A5A7RD33</accession>
<dbReference type="Pfam" id="PF12937">
    <property type="entry name" value="F-box-like"/>
    <property type="match status" value="1"/>
</dbReference>